<dbReference type="SUPFAM" id="SSF160719">
    <property type="entry name" value="gpW/gp25-like"/>
    <property type="match status" value="1"/>
</dbReference>
<comment type="caution">
    <text evidence="2">The sequence shown here is derived from an EMBL/GenBank/DDBJ whole genome shotgun (WGS) entry which is preliminary data.</text>
</comment>
<reference evidence="2 3" key="1">
    <citation type="submission" date="2018-06" db="EMBL/GenBank/DDBJ databases">
        <title>Genomic Encyclopedia of Type Strains, Phase III (KMG-III): the genomes of soil and plant-associated and newly described type strains.</title>
        <authorList>
            <person name="Whitman W."/>
        </authorList>
    </citation>
    <scope>NUCLEOTIDE SEQUENCE [LARGE SCALE GENOMIC DNA]</scope>
    <source>
        <strain evidence="2 3">LMG 23644</strain>
    </source>
</reference>
<dbReference type="OrthoDB" id="1524306at2"/>
<dbReference type="InterPro" id="IPR017737">
    <property type="entry name" value="TssE1-like"/>
</dbReference>
<dbReference type="Gene3D" id="3.10.450.40">
    <property type="match status" value="1"/>
</dbReference>
<organism evidence="2 3">
    <name type="scientific">Paraburkholderia bryophila</name>
    <dbReference type="NCBI Taxonomy" id="420952"/>
    <lineage>
        <taxon>Bacteria</taxon>
        <taxon>Pseudomonadati</taxon>
        <taxon>Pseudomonadota</taxon>
        <taxon>Betaproteobacteria</taxon>
        <taxon>Burkholderiales</taxon>
        <taxon>Burkholderiaceae</taxon>
        <taxon>Paraburkholderia</taxon>
    </lineage>
</organism>
<proteinExistence type="predicted"/>
<protein>
    <submittedName>
        <fullName evidence="2">Type VI secretion system protein</fullName>
    </submittedName>
</protein>
<gene>
    <name evidence="2" type="ORF">BX591_103271</name>
</gene>
<evidence type="ECO:0000259" key="1">
    <source>
        <dbReference type="Pfam" id="PF04965"/>
    </source>
</evidence>
<accession>A0A329CTH1</accession>
<evidence type="ECO:0000313" key="3">
    <source>
        <dbReference type="Proteomes" id="UP000248918"/>
    </source>
</evidence>
<sequence>MPTGPSLYDMLLGHIGGEPLSAHSASTLEVMSVMRNVERILNTRAGSLKHVPGFGLPDLTNIYRALPASAHLLKQQMEATLLAYEPRIGSVDIEIDDALDEEPDPGITVRYVMTCHLRKTGLVRFGTYFEPTGRLRLQYKPRQRVEHGKPR</sequence>
<dbReference type="NCBIfam" id="TIGR03357">
    <property type="entry name" value="VI_zyme"/>
    <property type="match status" value="1"/>
</dbReference>
<dbReference type="InterPro" id="IPR007048">
    <property type="entry name" value="IraD/Gp25-like"/>
</dbReference>
<dbReference type="RefSeq" id="WP_111930149.1">
    <property type="nucleotide sequence ID" value="NZ_CADFFP010000002.1"/>
</dbReference>
<dbReference type="EMBL" id="QLTK01000003">
    <property type="protein sequence ID" value="RAS37417.1"/>
    <property type="molecule type" value="Genomic_DNA"/>
</dbReference>
<dbReference type="Pfam" id="PF04965">
    <property type="entry name" value="GPW_gp25"/>
    <property type="match status" value="1"/>
</dbReference>
<dbReference type="Proteomes" id="UP000248918">
    <property type="component" value="Unassembled WGS sequence"/>
</dbReference>
<feature type="domain" description="IraD/Gp25-like" evidence="1">
    <location>
        <begin position="32"/>
        <end position="113"/>
    </location>
</feature>
<evidence type="ECO:0000313" key="2">
    <source>
        <dbReference type="EMBL" id="RAS37417.1"/>
    </source>
</evidence>
<dbReference type="AlphaFoldDB" id="A0A329CTH1"/>
<name>A0A329CTH1_9BURK</name>